<name>A0A811UQU2_CERCA</name>
<gene>
    <name evidence="2" type="ORF">CCAP1982_LOCUS9566</name>
</gene>
<evidence type="ECO:0000256" key="1">
    <source>
        <dbReference type="SAM" id="MobiDB-lite"/>
    </source>
</evidence>
<accession>A0A811UQU2</accession>
<reference evidence="2" key="1">
    <citation type="submission" date="2020-11" db="EMBL/GenBank/DDBJ databases">
        <authorList>
            <person name="Whitehead M."/>
        </authorList>
    </citation>
    <scope>NUCLEOTIDE SEQUENCE</scope>
    <source>
        <strain evidence="2">EGII</strain>
    </source>
</reference>
<sequence length="245" mass="25628">MGEIVGARQRKWMSFSSWTNTIDQVSNVTDDINAYIHYQQRITGETSRSRNRSRSRSRSGSRSPCPSLSSKNSKQFTTINNDNDKSLSYKLHSCSSDDISLTNVTQTLRGQKETLQQQQQKPQLLLGKSTPSLVSSLVTLPQSLPQPTTLPSAAAAPAAAASHAQSPHHNAAAAVVVAAAAVAAAAASGSCTSGAPITSNFGSLLDVISGSGASAEKIDADFNDAMNAISNSTGNAANTASKITY</sequence>
<organism evidence="2 3">
    <name type="scientific">Ceratitis capitata</name>
    <name type="common">Mediterranean fruit fly</name>
    <name type="synonym">Tephritis capitata</name>
    <dbReference type="NCBI Taxonomy" id="7213"/>
    <lineage>
        <taxon>Eukaryota</taxon>
        <taxon>Metazoa</taxon>
        <taxon>Ecdysozoa</taxon>
        <taxon>Arthropoda</taxon>
        <taxon>Hexapoda</taxon>
        <taxon>Insecta</taxon>
        <taxon>Pterygota</taxon>
        <taxon>Neoptera</taxon>
        <taxon>Endopterygota</taxon>
        <taxon>Diptera</taxon>
        <taxon>Brachycera</taxon>
        <taxon>Muscomorpha</taxon>
        <taxon>Tephritoidea</taxon>
        <taxon>Tephritidae</taxon>
        <taxon>Ceratitis</taxon>
        <taxon>Ceratitis</taxon>
    </lineage>
</organism>
<evidence type="ECO:0000313" key="3">
    <source>
        <dbReference type="Proteomes" id="UP000606786"/>
    </source>
</evidence>
<proteinExistence type="predicted"/>
<feature type="compositionally biased region" description="Low complexity" evidence="1">
    <location>
        <begin position="60"/>
        <end position="74"/>
    </location>
</feature>
<evidence type="ECO:0000313" key="2">
    <source>
        <dbReference type="EMBL" id="CAD7001094.1"/>
    </source>
</evidence>
<protein>
    <submittedName>
        <fullName evidence="2">(Mediterranean fruit fly) hypothetical protein</fullName>
    </submittedName>
</protein>
<dbReference type="Proteomes" id="UP000606786">
    <property type="component" value="Unassembled WGS sequence"/>
</dbReference>
<dbReference type="EMBL" id="CAJHJT010000023">
    <property type="protein sequence ID" value="CAD7001094.1"/>
    <property type="molecule type" value="Genomic_DNA"/>
</dbReference>
<comment type="caution">
    <text evidence="2">The sequence shown here is derived from an EMBL/GenBank/DDBJ whole genome shotgun (WGS) entry which is preliminary data.</text>
</comment>
<feature type="region of interest" description="Disordered" evidence="1">
    <location>
        <begin position="42"/>
        <end position="81"/>
    </location>
</feature>
<keyword evidence="3" id="KW-1185">Reference proteome</keyword>
<feature type="compositionally biased region" description="Basic residues" evidence="1">
    <location>
        <begin position="49"/>
        <end position="59"/>
    </location>
</feature>
<dbReference type="OrthoDB" id="5830876at2759"/>
<dbReference type="AlphaFoldDB" id="A0A811UQU2"/>